<feature type="region of interest" description="Disordered" evidence="1">
    <location>
        <begin position="95"/>
        <end position="186"/>
    </location>
</feature>
<evidence type="ECO:0000313" key="2">
    <source>
        <dbReference type="EMBL" id="KAJ1162498.1"/>
    </source>
</evidence>
<feature type="compositionally biased region" description="Basic and acidic residues" evidence="1">
    <location>
        <begin position="1886"/>
        <end position="1898"/>
    </location>
</feature>
<organism evidence="2 3">
    <name type="scientific">Pleurodeles waltl</name>
    <name type="common">Iberian ribbed newt</name>
    <dbReference type="NCBI Taxonomy" id="8319"/>
    <lineage>
        <taxon>Eukaryota</taxon>
        <taxon>Metazoa</taxon>
        <taxon>Chordata</taxon>
        <taxon>Craniata</taxon>
        <taxon>Vertebrata</taxon>
        <taxon>Euteleostomi</taxon>
        <taxon>Amphibia</taxon>
        <taxon>Batrachia</taxon>
        <taxon>Caudata</taxon>
        <taxon>Salamandroidea</taxon>
        <taxon>Salamandridae</taxon>
        <taxon>Pleurodelinae</taxon>
        <taxon>Pleurodeles</taxon>
    </lineage>
</organism>
<dbReference type="Proteomes" id="UP001066276">
    <property type="component" value="Chromosome 4_2"/>
</dbReference>
<feature type="compositionally biased region" description="Basic and acidic residues" evidence="1">
    <location>
        <begin position="2520"/>
        <end position="2531"/>
    </location>
</feature>
<feature type="compositionally biased region" description="Basic and acidic residues" evidence="1">
    <location>
        <begin position="1041"/>
        <end position="1053"/>
    </location>
</feature>
<feature type="compositionally biased region" description="Polar residues" evidence="1">
    <location>
        <begin position="58"/>
        <end position="73"/>
    </location>
</feature>
<feature type="region of interest" description="Disordered" evidence="1">
    <location>
        <begin position="1872"/>
        <end position="1898"/>
    </location>
</feature>
<feature type="compositionally biased region" description="Basic and acidic residues" evidence="1">
    <location>
        <begin position="1271"/>
        <end position="1282"/>
    </location>
</feature>
<feature type="region of interest" description="Disordered" evidence="1">
    <location>
        <begin position="232"/>
        <end position="268"/>
    </location>
</feature>
<feature type="compositionally biased region" description="Basic and acidic residues" evidence="1">
    <location>
        <begin position="145"/>
        <end position="161"/>
    </location>
</feature>
<name>A0AAV7SG10_PLEWA</name>
<evidence type="ECO:0000313" key="3">
    <source>
        <dbReference type="Proteomes" id="UP001066276"/>
    </source>
</evidence>
<feature type="region of interest" description="Disordered" evidence="1">
    <location>
        <begin position="2768"/>
        <end position="2805"/>
    </location>
</feature>
<feature type="region of interest" description="Disordered" evidence="1">
    <location>
        <begin position="781"/>
        <end position="804"/>
    </location>
</feature>
<reference evidence="2" key="1">
    <citation type="journal article" date="2022" name="bioRxiv">
        <title>Sequencing and chromosome-scale assembly of the giantPleurodeles waltlgenome.</title>
        <authorList>
            <person name="Brown T."/>
            <person name="Elewa A."/>
            <person name="Iarovenko S."/>
            <person name="Subramanian E."/>
            <person name="Araus A.J."/>
            <person name="Petzold A."/>
            <person name="Susuki M."/>
            <person name="Suzuki K.-i.T."/>
            <person name="Hayashi T."/>
            <person name="Toyoda A."/>
            <person name="Oliveira C."/>
            <person name="Osipova E."/>
            <person name="Leigh N.D."/>
            <person name="Simon A."/>
            <person name="Yun M.H."/>
        </authorList>
    </citation>
    <scope>NUCLEOTIDE SEQUENCE</scope>
    <source>
        <strain evidence="2">20211129_DDA</strain>
        <tissue evidence="2">Liver</tissue>
    </source>
</reference>
<feature type="region of interest" description="Disordered" evidence="1">
    <location>
        <begin position="643"/>
        <end position="662"/>
    </location>
</feature>
<feature type="region of interest" description="Disordered" evidence="1">
    <location>
        <begin position="441"/>
        <end position="484"/>
    </location>
</feature>
<accession>A0AAV7SG10</accession>
<feature type="region of interest" description="Disordered" evidence="1">
    <location>
        <begin position="1271"/>
        <end position="1292"/>
    </location>
</feature>
<feature type="region of interest" description="Disordered" evidence="1">
    <location>
        <begin position="1602"/>
        <end position="1628"/>
    </location>
</feature>
<evidence type="ECO:0000256" key="1">
    <source>
        <dbReference type="SAM" id="MobiDB-lite"/>
    </source>
</evidence>
<comment type="caution">
    <text evidence="2">The sequence shown here is derived from an EMBL/GenBank/DDBJ whole genome shotgun (WGS) entry which is preliminary data.</text>
</comment>
<feature type="region of interest" description="Disordered" evidence="1">
    <location>
        <begin position="2505"/>
        <end position="2531"/>
    </location>
</feature>
<feature type="region of interest" description="Disordered" evidence="1">
    <location>
        <begin position="1794"/>
        <end position="1819"/>
    </location>
</feature>
<feature type="region of interest" description="Disordered" evidence="1">
    <location>
        <begin position="1039"/>
        <end position="1059"/>
    </location>
</feature>
<feature type="compositionally biased region" description="Polar residues" evidence="1">
    <location>
        <begin position="653"/>
        <end position="662"/>
    </location>
</feature>
<proteinExistence type="predicted"/>
<feature type="compositionally biased region" description="Polar residues" evidence="1">
    <location>
        <begin position="2596"/>
        <end position="2607"/>
    </location>
</feature>
<gene>
    <name evidence="2" type="ORF">NDU88_002966</name>
</gene>
<feature type="region of interest" description="Disordered" evidence="1">
    <location>
        <begin position="40"/>
        <end position="81"/>
    </location>
</feature>
<sequence>MSAEINVETDAEAEANVSPLAMMLDMPALTATIVTNSVGEAYTSEPDELEGPEKGTCETGTSVVGLAATSQSSSREESTVWGCYGYDHPTHTRKDTTEECFTEPESPSNELVKEGGSQPVHCPEEERADSPPSQGHFTDILGDTSWEKHPDCSGGDSHARVIDNNPESESQKPSGRGSDAAGQESSRELTITVLQTTVNLIGSLSSLHDRLGEVSEPANTGFRDAFEDEGCPGVPKQKPTARSSACDGQFQVTDPEGTSLKKPENGINDAESIGDSIETTLECLALVREDCTTAPKILHSSAKEGQENEEVPENTFSFKNVVQEMATDVGHKEWILPEEGTLGDKELTKESNGIDCQCQIQEFDPEEVATHEPWILQVHAAQEEQENIESNTNHEHAEGDRLTEEIEIEKKEENHQQARRTVGEDVTCLFSRSGCEELCYPGQTKNGKEQIEESTGSRSDEEQRTFTVEDATQHETTQTTGREQKIEDFMAVCKEPNASEKTQEEEKRMIEVSTQMLSRTGEQERNQRVVSGMSLDEPEWNPTFSVVSESNSGQCEQWEEERRLIENATDTGPAWHHILAQIREAEQATIKIEHGGDNPPAMSKDATQEIVREDSTANGCKGHEIPVQPKETLMEVMIKDTSKTGCEKHGPQAQRSNGKQGAENTTIVKCEGHNLPERTEREVIKAMAEYIKMGECREWDQKSNVQQELCKSISGTKWEEHDPPAPAMSVEITVSKSKGLELPEEVHDEVMENSTPGEQDTPAEVEREIAKSITMAGAEIEENEDVSRPRSEGWDSSSSVTKSTVKHTLSTSYKGHDSCIEENNFIYESQYPVAVEAINYTTRDDYGKLDPLPQNGMAEAEQTARNDSEVNCDLKNDKIELTEDTTRTEGERHDEIQPAQEWEEVTQDATRVKFERIESKEAVVVIENKSMDEGEVKNSSGEDWVAMTDYTLKATLSASHEAQDFQIEGNYDLGRISCIPRCEVQDLLVQKGAEVIDCSSRAECKGQDTVGQDEMQLANVATGAEWETKYTSVQDALKASEGSRRAEHERQDEELPVDEQEYAAQAKSSAKYNWQNPLVQERLEVNADATWVEHEGHIPPAWQEMKMNNDIINAELDGQSPLEQKEVEINKDMVRAKCYRQDPPTQEGMHVNEYSTSPEHEGHVPPLLGEEEMVQDTNSGECQAHNLSAQDKVQVIESSPRGKGDTWEVSETVEMTLKGKLCARGHKWYPCVEENECLTRDSSTPRFGSQEPLSQEGVLVMEHIRKTECERQDSLAKEENDKTQNNTRGKFEGHVPSLQQMEELPLDTTRLDLTLDTARGECEGWDPSVQESIEMTAGTTRAKCEKNKSSVQNMPEVTGDATSAEHRVKGCPAQEQDVVVEDTPRAACEEWDSPVEERVVVAENTTMAKCEGQSNVTEGHKEIMMATTLKEYAECVEHKQIKDNTDDTGWGKCEGHYPPSKGNKRLNGDISSTEWDITYDLADVETMADVDITRARCKDYKLPVQREIETTLDSGIVCEQRAPPVQEWEAINEDTNRAEGLYGPEDQGEQITVKGTYRAKCYGQHDLGKGNDDLVGNLNKPECDEQGPLPEEGVDILEDANKSQHEETHLSFQHGVAMAEDTRKDTSEGWDSVIQRRVQSDRDMIKAEFELQHPLAQAGVHITGGSSWNTCQVQQLQEFLSGEQEDGHEDIPKNGSVWQDSPAIQLETVTPNSTATELGGLHPSTYLQNKKVTQEIIRAGNEGCVSNAEGEKELLEKTPGVGCQEGQNPAVLELTDNTPVGRYGESNLPAELDHTEEGTTRCRHEYQTKPKKDKQEEERLELTTEGAIEQPYGTDQEVTGQKRLNNSFSYLGTYENTIQISLVGAHETIKTGRNELNPPVDGTGEEMPRKHSEARSDEWDPSVYRIKDEKYINGNISESKFDDQDSSSQKVVVEEETKTQFDLQELSGDRAEVLEEVSTNVTIVRCVKEHSSIQKTEAKYVGSEEAIWVYSGDRHSLKNLQIYKQVAKETNEATVVMCDEQDPPPQRKMYGFAEETCEATCTQQNQSAQRTRTEWDDTEPQPQELMGKQDVTELTAEVSKSGQERIYQHSRGVTVEEQFVEKSMRSKYKNVDFQVYGVREEEETAETIESGQEDINQSLPRMKGEEKVSHKSVNEDICLLSKEVMREESKTMYSTEMAIEDMARPLQRGPEMDEVIREIPSGIRASIHHQGLDPSSQGMTNDEEEKVEATSVGHEENMPPTNEDEKEAPGMHFTEIVVDINSYEKKTQTHKEDQSSEKKLKDDDIKKIVMDKRKLKNETVIVGGKRNVEYGNDVQGMVQTFVNCGVMTQEVDNTCNINAEYKIAPFVELDKEEDQNKQGIIKEEIFMENEETMMEEIGFAREENIVEDGVRYMKITETDNKKVSVNQVWKEVDIRDVKEVLIKEEAEDSEKGYLPKKEEGTGVQGYIREEVREANSGNQMMDPVVVESENGKDQDYRKVTIEKDICRAQSKKDEIGEEMAEKYQKELENKPEEGTLSTDDGNKYRDYAERSQEVDRVSAEMMKKKLDWRNEKMITDKREEEQKTLSENELSIPISAYYTLPRVGDLQAQEKEKQGDSGSFTPTKLESNVALNNHPKLLMRSFAARQMGAVDISQRSCVEKMKCDPVDSWTIGRLVRNECSLHCPLQREKAFIRLSKKEQEEAMRKLSELQMRLESKHQWDKERQMLRFQERLSIAKNRKSDDDVLGAHLGDGHRHLTESLQQQDQENQKTVVRQRIEKVKRERTYIMQSKRERNTSSFKGLLEPKVASGEHPQEERTTAAKAASM</sequence>
<protein>
    <submittedName>
        <fullName evidence="2">Uncharacterized protein</fullName>
    </submittedName>
</protein>
<keyword evidence="3" id="KW-1185">Reference proteome</keyword>
<dbReference type="EMBL" id="JANPWB010000008">
    <property type="protein sequence ID" value="KAJ1162498.1"/>
    <property type="molecule type" value="Genomic_DNA"/>
</dbReference>
<feature type="region of interest" description="Disordered" evidence="1">
    <location>
        <begin position="2588"/>
        <end position="2607"/>
    </location>
</feature>
<feature type="region of interest" description="Disordered" evidence="1">
    <location>
        <begin position="2211"/>
        <end position="2248"/>
    </location>
</feature>